<dbReference type="InterPro" id="IPR055457">
    <property type="entry name" value="OST48_N"/>
</dbReference>
<feature type="transmembrane region" description="Helical" evidence="8">
    <location>
        <begin position="421"/>
        <end position="444"/>
    </location>
</feature>
<evidence type="ECO:0000256" key="8">
    <source>
        <dbReference type="RuleBase" id="RU361142"/>
    </source>
</evidence>
<dbReference type="STRING" id="1531966.A0A0A1TKG8"/>
<dbReference type="Pfam" id="PF03345">
    <property type="entry name" value="OST48_N"/>
    <property type="match status" value="1"/>
</dbReference>
<keyword evidence="4 8" id="KW-0812">Transmembrane</keyword>
<comment type="pathway">
    <text evidence="2 8">Protein modification; protein glycosylation.</text>
</comment>
<proteinExistence type="inferred from homology"/>
<dbReference type="Proteomes" id="UP000039046">
    <property type="component" value="Unassembled WGS sequence"/>
</dbReference>
<dbReference type="GO" id="GO:0008250">
    <property type="term" value="C:oligosaccharyltransferase complex"/>
    <property type="evidence" value="ECO:0007669"/>
    <property type="project" value="TreeGrafter"/>
</dbReference>
<feature type="domain" description="OST48 middle" evidence="10">
    <location>
        <begin position="299"/>
        <end position="446"/>
    </location>
</feature>
<dbReference type="Pfam" id="PF23358">
    <property type="entry name" value="OST48_MD"/>
    <property type="match status" value="1"/>
</dbReference>
<keyword evidence="5 8" id="KW-0256">Endoplasmic reticulum</keyword>
<feature type="domain" description="OST48 N-terminal" evidence="9">
    <location>
        <begin position="25"/>
        <end position="284"/>
    </location>
</feature>
<evidence type="ECO:0000313" key="11">
    <source>
        <dbReference type="EMBL" id="CEJ90382.1"/>
    </source>
</evidence>
<dbReference type="PANTHER" id="PTHR10830:SF0">
    <property type="entry name" value="DOLICHYL-DIPHOSPHOOLIGOSACCHARIDE--PROTEIN GLYCOSYLTRANSFERASE 48 KDA SUBUNIT"/>
    <property type="match status" value="1"/>
</dbReference>
<reference evidence="11 12" key="1">
    <citation type="journal article" date="2015" name="Genome Announc.">
        <title>Draft Genome Sequence and Gene Annotation of the Entomopathogenic Fungus Verticillium hemipterigenum.</title>
        <authorList>
            <person name="Horn F."/>
            <person name="Habel A."/>
            <person name="Scharf D.H."/>
            <person name="Dworschak J."/>
            <person name="Brakhage A.A."/>
            <person name="Guthke R."/>
            <person name="Hertweck C."/>
            <person name="Linde J."/>
        </authorList>
    </citation>
    <scope>NUCLEOTIDE SEQUENCE [LARGE SCALE GENOMIC DNA]</scope>
</reference>
<evidence type="ECO:0000256" key="3">
    <source>
        <dbReference type="ARBA" id="ARBA00008743"/>
    </source>
</evidence>
<dbReference type="AlphaFoldDB" id="A0A0A1TKG8"/>
<dbReference type="OrthoDB" id="29105at2759"/>
<comment type="function">
    <text evidence="8">Subunit of the oligosaccharyl transferase (OST) complex that catalyzes the initial transfer of a defined glycan (Glc(3)Man(9)GlcNAc(2) in eukaryotes) from the lipid carrier dolichol-pyrophosphate to an asparagine residue within an Asn-X-Ser/Thr consensus motif in nascent polypeptide chains, the first step in protein N-glycosylation. N-glycosylation occurs cotranslationally and the complex associates with the Sec61 complex at the channel-forming translocon complex that mediates protein translocation across the endoplasmic reticulum (ER).</text>
</comment>
<organism evidence="11 12">
    <name type="scientific">[Torrubiella] hemipterigena</name>
    <dbReference type="NCBI Taxonomy" id="1531966"/>
    <lineage>
        <taxon>Eukaryota</taxon>
        <taxon>Fungi</taxon>
        <taxon>Dikarya</taxon>
        <taxon>Ascomycota</taxon>
        <taxon>Pezizomycotina</taxon>
        <taxon>Sordariomycetes</taxon>
        <taxon>Hypocreomycetidae</taxon>
        <taxon>Hypocreales</taxon>
        <taxon>Clavicipitaceae</taxon>
        <taxon>Clavicipitaceae incertae sedis</taxon>
        <taxon>'Torrubiella' clade</taxon>
    </lineage>
</organism>
<comment type="similarity">
    <text evidence="3 8">Belongs to the DDOST 48 kDa subunit family.</text>
</comment>
<comment type="subunit">
    <text evidence="8">Component of the oligosaccharyltransferase (OST) complex.</text>
</comment>
<evidence type="ECO:0000256" key="4">
    <source>
        <dbReference type="ARBA" id="ARBA00022692"/>
    </source>
</evidence>
<dbReference type="InterPro" id="IPR005013">
    <property type="entry name" value="DDOST_48_kDa_subunit"/>
</dbReference>
<feature type="chain" id="PRO_5005108818" description="Dolichyl-diphosphooligosaccharide--protein glycosyltransferase subunit WBP1" evidence="8">
    <location>
        <begin position="19"/>
        <end position="458"/>
    </location>
</feature>
<evidence type="ECO:0000256" key="5">
    <source>
        <dbReference type="ARBA" id="ARBA00022824"/>
    </source>
</evidence>
<dbReference type="GO" id="GO:0018279">
    <property type="term" value="P:protein N-linked glycosylation via asparagine"/>
    <property type="evidence" value="ECO:0007669"/>
    <property type="project" value="UniProtKB-UniRule"/>
</dbReference>
<evidence type="ECO:0000259" key="9">
    <source>
        <dbReference type="Pfam" id="PF03345"/>
    </source>
</evidence>
<dbReference type="HOGENOM" id="CLU_031804_1_0_1"/>
<keyword evidence="12" id="KW-1185">Reference proteome</keyword>
<evidence type="ECO:0000256" key="1">
    <source>
        <dbReference type="ARBA" id="ARBA00004479"/>
    </source>
</evidence>
<dbReference type="InterPro" id="IPR055459">
    <property type="entry name" value="OST48_MD"/>
</dbReference>
<evidence type="ECO:0000256" key="2">
    <source>
        <dbReference type="ARBA" id="ARBA00004922"/>
    </source>
</evidence>
<sequence length="458" mass="50154">MRLLSSIVAVAFAAVASAVSTSGSRLLVVLDDVAEKSAYSQFFGDLADRGFDITYETPKSDKFKLFNLGERNFDHVVFLPTKVKGLGPNLTPNILLDFVNAEGNIMVAMSSTTPTSTSIVSLLSELDIMLPIERTGTVVDHFNYDSTSSPDEHRVLVLDAPGPIRPDVKNYFEKPGSVIAVPNAAGHVLGNSQLLTPILRAPATAYSYNPTEQFDVIEADELFAAGSQIALVSAAQARNNARVTLVGSAEMLQDKWFGAKVTKAGSKAVAADNRAFAKTLSAWAFKEIGILRVNGVEHHLKDDAEVNPSLYRIKNDVSYLISVSEYSYDSWHPFILPAGDEMQLEFSMLSPFHRLNLPVKATNGDATVFGTSFTLPDQHGIFNFMVNYKRPLLSSIEEKRTVSVRHMAHDEWPRSYVISGAWPWISGIFATVTGFVGFSALWMYSKPTGKASKTKKTQ</sequence>
<protein>
    <recommendedName>
        <fullName evidence="8">Dolichyl-diphosphooligosaccharide--protein glycosyltransferase subunit WBP1</fullName>
        <shortName evidence="8">Oligosaccharyl transferase subunit WBP1</shortName>
    </recommendedName>
</protein>
<evidence type="ECO:0000256" key="6">
    <source>
        <dbReference type="ARBA" id="ARBA00022989"/>
    </source>
</evidence>
<evidence type="ECO:0000259" key="10">
    <source>
        <dbReference type="Pfam" id="PF23358"/>
    </source>
</evidence>
<keyword evidence="6 8" id="KW-1133">Transmembrane helix</keyword>
<feature type="signal peptide" evidence="8">
    <location>
        <begin position="1"/>
        <end position="18"/>
    </location>
</feature>
<keyword evidence="7 8" id="KW-0472">Membrane</keyword>
<dbReference type="GO" id="GO:0016740">
    <property type="term" value="F:transferase activity"/>
    <property type="evidence" value="ECO:0007669"/>
    <property type="project" value="UniProtKB-KW"/>
</dbReference>
<evidence type="ECO:0000313" key="12">
    <source>
        <dbReference type="Proteomes" id="UP000039046"/>
    </source>
</evidence>
<gene>
    <name evidence="11" type="ORF">VHEMI06170</name>
</gene>
<dbReference type="UniPathway" id="UPA00378"/>
<keyword evidence="11" id="KW-0808">Transferase</keyword>
<evidence type="ECO:0000256" key="7">
    <source>
        <dbReference type="ARBA" id="ARBA00023136"/>
    </source>
</evidence>
<dbReference type="PANTHER" id="PTHR10830">
    <property type="entry name" value="DOLICHYL-DIPHOSPHOOLIGOSACCHARIDE--PROTEIN GLYCOSYLTRANSFERASE 48 KDA SUBUNIT"/>
    <property type="match status" value="1"/>
</dbReference>
<accession>A0A0A1TKG8</accession>
<keyword evidence="8" id="KW-0732">Signal</keyword>
<dbReference type="EMBL" id="CDHN01000003">
    <property type="protein sequence ID" value="CEJ90382.1"/>
    <property type="molecule type" value="Genomic_DNA"/>
</dbReference>
<comment type="subcellular location">
    <subcellularLocation>
        <location evidence="8">Endoplasmic reticulum membrane</location>
        <topology evidence="8">Single-pass type I membrane protein</topology>
    </subcellularLocation>
    <subcellularLocation>
        <location evidence="1">Membrane</location>
        <topology evidence="1">Single-pass type I membrane protein</topology>
    </subcellularLocation>
</comment>
<name>A0A0A1TKG8_9HYPO</name>